<keyword evidence="2" id="KW-0472">Membrane</keyword>
<proteinExistence type="predicted"/>
<dbReference type="Proteomes" id="UP001295444">
    <property type="component" value="Chromosome 05"/>
</dbReference>
<dbReference type="EMBL" id="OW240916">
    <property type="protein sequence ID" value="CAH2293470.1"/>
    <property type="molecule type" value="Genomic_DNA"/>
</dbReference>
<keyword evidence="1" id="KW-0175">Coiled coil</keyword>
<name>A0AAD1W8W2_PELCU</name>
<dbReference type="GO" id="GO:0043114">
    <property type="term" value="P:regulation of vascular permeability"/>
    <property type="evidence" value="ECO:0007669"/>
    <property type="project" value="TreeGrafter"/>
</dbReference>
<accession>A0AAD1W8W2</accession>
<dbReference type="GO" id="GO:0002693">
    <property type="term" value="P:positive regulation of cellular extravasation"/>
    <property type="evidence" value="ECO:0007669"/>
    <property type="project" value="TreeGrafter"/>
</dbReference>
<feature type="coiled-coil region" evidence="1">
    <location>
        <begin position="312"/>
        <end position="382"/>
    </location>
</feature>
<sequence>MDKSYVMAKYGLESKEMLTSRNKDCWYYLKYFFLFTSLIQFLIILGLVLFMVYGNAHAFTEARLSDVEKLNSKLLGDLKTQERHIQQMTLNISRLEKERNFYYNMLEFKKREVNTLNSTLALKNAKIIELTTLSSKILQTLPPKCENCKERIDRLNNSCIVEKLIAQNEKDRLMSDLRSQKEDCNKTVGYVRIKMNQAETEKEKFLQQSKVLTNEKTDLIAQMDLFKSSCTTIENKFKIELENLKQSFETSIRLHLPDSLGLNYQQQQLETILRVCRPLPDQISIRIDQALTRLRQDIIATMQENSNLKVSKQRSNEDLKKCGQEKEELSKLKADELDKVQKTSETNLMAANDEKRRLKIEKDEAERNLKDSQDSLSRTSLQLVSCMETVQSCQKNIPSPGINMGIKPNLEVKRQ</sequence>
<keyword evidence="2" id="KW-0812">Transmembrane</keyword>
<evidence type="ECO:0000256" key="1">
    <source>
        <dbReference type="SAM" id="Coils"/>
    </source>
</evidence>
<keyword evidence="2" id="KW-1133">Transmembrane helix</keyword>
<feature type="coiled-coil region" evidence="1">
    <location>
        <begin position="78"/>
        <end position="112"/>
    </location>
</feature>
<protein>
    <recommendedName>
        <fullName evidence="5">Plasmalemma vesicle associated protein</fullName>
    </recommendedName>
</protein>
<dbReference type="InterPro" id="IPR009538">
    <property type="entry name" value="PV-1"/>
</dbReference>
<organism evidence="3 4">
    <name type="scientific">Pelobates cultripes</name>
    <name type="common">Western spadefoot toad</name>
    <dbReference type="NCBI Taxonomy" id="61616"/>
    <lineage>
        <taxon>Eukaryota</taxon>
        <taxon>Metazoa</taxon>
        <taxon>Chordata</taxon>
        <taxon>Craniata</taxon>
        <taxon>Vertebrata</taxon>
        <taxon>Euteleostomi</taxon>
        <taxon>Amphibia</taxon>
        <taxon>Batrachia</taxon>
        <taxon>Anura</taxon>
        <taxon>Pelobatoidea</taxon>
        <taxon>Pelobatidae</taxon>
        <taxon>Pelobates</taxon>
    </lineage>
</organism>
<evidence type="ECO:0000313" key="4">
    <source>
        <dbReference type="Proteomes" id="UP001295444"/>
    </source>
</evidence>
<dbReference type="AlphaFoldDB" id="A0AAD1W8W2"/>
<dbReference type="PANTHER" id="PTHR21687">
    <property type="entry name" value="PLASMALEMMA VESICLE-ASSOCIATED PROTEIN"/>
    <property type="match status" value="1"/>
</dbReference>
<dbReference type="PANTHER" id="PTHR21687:SF5">
    <property type="entry name" value="PLASMALEMMA VESICLE-ASSOCIATED PROTEIN"/>
    <property type="match status" value="1"/>
</dbReference>
<dbReference type="Pfam" id="PF06637">
    <property type="entry name" value="PV-1"/>
    <property type="match status" value="1"/>
</dbReference>
<evidence type="ECO:0008006" key="5">
    <source>
        <dbReference type="Google" id="ProtNLM"/>
    </source>
</evidence>
<keyword evidence="4" id="KW-1185">Reference proteome</keyword>
<feature type="transmembrane region" description="Helical" evidence="2">
    <location>
        <begin position="31"/>
        <end position="53"/>
    </location>
</feature>
<gene>
    <name evidence="3" type="ORF">PECUL_23A014233</name>
</gene>
<evidence type="ECO:0000313" key="3">
    <source>
        <dbReference type="EMBL" id="CAH2293470.1"/>
    </source>
</evidence>
<evidence type="ECO:0000256" key="2">
    <source>
        <dbReference type="SAM" id="Phobius"/>
    </source>
</evidence>
<reference evidence="3" key="1">
    <citation type="submission" date="2022-03" db="EMBL/GenBank/DDBJ databases">
        <authorList>
            <person name="Alioto T."/>
            <person name="Alioto T."/>
            <person name="Gomez Garrido J."/>
        </authorList>
    </citation>
    <scope>NUCLEOTIDE SEQUENCE</scope>
</reference>